<organism evidence="2 3">
    <name type="scientific">Fistulina hepatica ATCC 64428</name>
    <dbReference type="NCBI Taxonomy" id="1128425"/>
    <lineage>
        <taxon>Eukaryota</taxon>
        <taxon>Fungi</taxon>
        <taxon>Dikarya</taxon>
        <taxon>Basidiomycota</taxon>
        <taxon>Agaricomycotina</taxon>
        <taxon>Agaricomycetes</taxon>
        <taxon>Agaricomycetidae</taxon>
        <taxon>Agaricales</taxon>
        <taxon>Fistulinaceae</taxon>
        <taxon>Fistulina</taxon>
    </lineage>
</organism>
<keyword evidence="1" id="KW-0472">Membrane</keyword>
<accession>A0A0D7A085</accession>
<name>A0A0D7A085_9AGAR</name>
<feature type="non-terminal residue" evidence="2">
    <location>
        <position position="1"/>
    </location>
</feature>
<evidence type="ECO:0000256" key="1">
    <source>
        <dbReference type="SAM" id="Phobius"/>
    </source>
</evidence>
<reference evidence="2 3" key="1">
    <citation type="journal article" date="2015" name="Fungal Genet. Biol.">
        <title>Evolution of novel wood decay mechanisms in Agaricales revealed by the genome sequences of Fistulina hepatica and Cylindrobasidium torrendii.</title>
        <authorList>
            <person name="Floudas D."/>
            <person name="Held B.W."/>
            <person name="Riley R."/>
            <person name="Nagy L.G."/>
            <person name="Koehler G."/>
            <person name="Ransdell A.S."/>
            <person name="Younus H."/>
            <person name="Chow J."/>
            <person name="Chiniquy J."/>
            <person name="Lipzen A."/>
            <person name="Tritt A."/>
            <person name="Sun H."/>
            <person name="Haridas S."/>
            <person name="LaButti K."/>
            <person name="Ohm R.A."/>
            <person name="Kues U."/>
            <person name="Blanchette R.A."/>
            <person name="Grigoriev I.V."/>
            <person name="Minto R.E."/>
            <person name="Hibbett D.S."/>
        </authorList>
    </citation>
    <scope>NUCLEOTIDE SEQUENCE [LARGE SCALE GENOMIC DNA]</scope>
    <source>
        <strain evidence="2 3">ATCC 64428</strain>
    </source>
</reference>
<dbReference type="EMBL" id="KN882155">
    <property type="protein sequence ID" value="KIY42819.1"/>
    <property type="molecule type" value="Genomic_DNA"/>
</dbReference>
<feature type="transmembrane region" description="Helical" evidence="1">
    <location>
        <begin position="21"/>
        <end position="44"/>
    </location>
</feature>
<keyword evidence="1" id="KW-1133">Transmembrane helix</keyword>
<dbReference type="OrthoDB" id="3253621at2759"/>
<dbReference type="Proteomes" id="UP000054144">
    <property type="component" value="Unassembled WGS sequence"/>
</dbReference>
<keyword evidence="1" id="KW-0812">Transmembrane</keyword>
<dbReference type="Gene3D" id="3.60.130.30">
    <property type="match status" value="1"/>
</dbReference>
<feature type="transmembrane region" description="Helical" evidence="1">
    <location>
        <begin position="56"/>
        <end position="74"/>
    </location>
</feature>
<dbReference type="AlphaFoldDB" id="A0A0D7A085"/>
<protein>
    <submittedName>
        <fullName evidence="2">Uncharacterized protein</fullName>
    </submittedName>
</protein>
<sequence length="207" mass="23617">ILRHDDTTRDVLDGLRSHAAILRIAGFASAVFAAWAPRLFGYYLNCLEALLAHDSHLFRLFSMSVWAAVAYNFGPQTVTWRHRDFQNIPFGWCCITALGRFNHHRSGHLVLWNLRLVIEFPPGSTVLIPSAIVDHSNTKIAPGETRYSITQYSPGGLFRWVDCGFQKQQLYFDSLDEEGEQAVRAANQQRWKEGLSYFSTLNELENL</sequence>
<evidence type="ECO:0000313" key="2">
    <source>
        <dbReference type="EMBL" id="KIY42819.1"/>
    </source>
</evidence>
<evidence type="ECO:0000313" key="3">
    <source>
        <dbReference type="Proteomes" id="UP000054144"/>
    </source>
</evidence>
<gene>
    <name evidence="2" type="ORF">FISHEDRAFT_54694</name>
</gene>
<keyword evidence="3" id="KW-1185">Reference proteome</keyword>
<proteinExistence type="predicted"/>